<dbReference type="AlphaFoldDB" id="A0A4R6SUY3"/>
<protein>
    <submittedName>
        <fullName evidence="1">Uncharacterized protein</fullName>
    </submittedName>
</protein>
<proteinExistence type="predicted"/>
<evidence type="ECO:0000313" key="1">
    <source>
        <dbReference type="EMBL" id="TDQ08846.1"/>
    </source>
</evidence>
<organism evidence="1 2">
    <name type="scientific">Pedobacter metabolipauper</name>
    <dbReference type="NCBI Taxonomy" id="425513"/>
    <lineage>
        <taxon>Bacteria</taxon>
        <taxon>Pseudomonadati</taxon>
        <taxon>Bacteroidota</taxon>
        <taxon>Sphingobacteriia</taxon>
        <taxon>Sphingobacteriales</taxon>
        <taxon>Sphingobacteriaceae</taxon>
        <taxon>Pedobacter</taxon>
    </lineage>
</organism>
<dbReference type="Proteomes" id="UP000295620">
    <property type="component" value="Unassembled WGS sequence"/>
</dbReference>
<sequence>MVALAEGIVEFICELLFQAGLDTGIDVITRKKKRAKRN</sequence>
<gene>
    <name evidence="1" type="ORF">ATK78_3365</name>
</gene>
<comment type="caution">
    <text evidence="1">The sequence shown here is derived from an EMBL/GenBank/DDBJ whole genome shotgun (WGS) entry which is preliminary data.</text>
</comment>
<evidence type="ECO:0000313" key="2">
    <source>
        <dbReference type="Proteomes" id="UP000295620"/>
    </source>
</evidence>
<name>A0A4R6SUY3_9SPHI</name>
<dbReference type="EMBL" id="SNYC01000005">
    <property type="protein sequence ID" value="TDQ08846.1"/>
    <property type="molecule type" value="Genomic_DNA"/>
</dbReference>
<reference evidence="1 2" key="1">
    <citation type="submission" date="2019-03" db="EMBL/GenBank/DDBJ databases">
        <title>Genomic Encyclopedia of Archaeal and Bacterial Type Strains, Phase II (KMG-II): from individual species to whole genera.</title>
        <authorList>
            <person name="Goeker M."/>
        </authorList>
    </citation>
    <scope>NUCLEOTIDE SEQUENCE [LARGE SCALE GENOMIC DNA]</scope>
    <source>
        <strain evidence="1 2">DSM 19035</strain>
    </source>
</reference>
<keyword evidence="2" id="KW-1185">Reference proteome</keyword>
<accession>A0A4R6SUY3</accession>